<gene>
    <name evidence="1" type="ORF">Pla100_29680</name>
</gene>
<dbReference type="EMBL" id="SJPM01000005">
    <property type="protein sequence ID" value="TWT96487.1"/>
    <property type="molecule type" value="Genomic_DNA"/>
</dbReference>
<dbReference type="Proteomes" id="UP000316213">
    <property type="component" value="Unassembled WGS sequence"/>
</dbReference>
<accession>A0A5C6AAV2</accession>
<dbReference type="AlphaFoldDB" id="A0A5C6AAV2"/>
<proteinExistence type="predicted"/>
<name>A0A5C6AAV2_9BACT</name>
<organism evidence="1 2">
    <name type="scientific">Neorhodopirellula pilleata</name>
    <dbReference type="NCBI Taxonomy" id="2714738"/>
    <lineage>
        <taxon>Bacteria</taxon>
        <taxon>Pseudomonadati</taxon>
        <taxon>Planctomycetota</taxon>
        <taxon>Planctomycetia</taxon>
        <taxon>Pirellulales</taxon>
        <taxon>Pirellulaceae</taxon>
        <taxon>Neorhodopirellula</taxon>
    </lineage>
</organism>
<evidence type="ECO:0000313" key="2">
    <source>
        <dbReference type="Proteomes" id="UP000316213"/>
    </source>
</evidence>
<comment type="caution">
    <text evidence="1">The sequence shown here is derived from an EMBL/GenBank/DDBJ whole genome shotgun (WGS) entry which is preliminary data.</text>
</comment>
<protein>
    <recommendedName>
        <fullName evidence="3">Methyltransferase domain protein</fullName>
    </recommendedName>
</protein>
<dbReference type="Gene3D" id="3.40.50.150">
    <property type="entry name" value="Vaccinia Virus protein VP39"/>
    <property type="match status" value="1"/>
</dbReference>
<evidence type="ECO:0000313" key="1">
    <source>
        <dbReference type="EMBL" id="TWT96487.1"/>
    </source>
</evidence>
<dbReference type="CDD" id="cd02440">
    <property type="entry name" value="AdoMet_MTases"/>
    <property type="match status" value="1"/>
</dbReference>
<dbReference type="InterPro" id="IPR029063">
    <property type="entry name" value="SAM-dependent_MTases_sf"/>
</dbReference>
<evidence type="ECO:0008006" key="3">
    <source>
        <dbReference type="Google" id="ProtNLM"/>
    </source>
</evidence>
<dbReference type="SUPFAM" id="SSF53335">
    <property type="entry name" value="S-adenosyl-L-methionine-dependent methyltransferases"/>
    <property type="match status" value="1"/>
</dbReference>
<keyword evidence="2" id="KW-1185">Reference proteome</keyword>
<sequence length="279" mass="32647">MIKAFITLQRKINKSISQRGFSTTIVRCVTRPARWLGDLAQWMSPTFRRIRREHAKWDAEHHVDTAPGNQAGWMADIESENWSHGRGYHPAPSDSLIRRLSDLDIDYRDYTFIDFGSGKGRSLFAASNFPFSKIIGVEFNRYLHDTAVKNTRTYRSDQQQCADIDPVHADAIAYEIPDQPMVYYFYDPFAEPVMRPVVDNIFRRLRENGKKCFVIYFNPVFAEYFENSDQFRRIAQGSEFENYWNRTRLGNKDANEFTSELLDAERYVVYESVSQANLQ</sequence>
<reference evidence="1 2" key="1">
    <citation type="submission" date="2019-02" db="EMBL/GenBank/DDBJ databases">
        <title>Deep-cultivation of Planctomycetes and their phenomic and genomic characterization uncovers novel biology.</title>
        <authorList>
            <person name="Wiegand S."/>
            <person name="Jogler M."/>
            <person name="Boedeker C."/>
            <person name="Pinto D."/>
            <person name="Vollmers J."/>
            <person name="Rivas-Marin E."/>
            <person name="Kohn T."/>
            <person name="Peeters S.H."/>
            <person name="Heuer A."/>
            <person name="Rast P."/>
            <person name="Oberbeckmann S."/>
            <person name="Bunk B."/>
            <person name="Jeske O."/>
            <person name="Meyerdierks A."/>
            <person name="Storesund J.E."/>
            <person name="Kallscheuer N."/>
            <person name="Luecker S."/>
            <person name="Lage O.M."/>
            <person name="Pohl T."/>
            <person name="Merkel B.J."/>
            <person name="Hornburger P."/>
            <person name="Mueller R.-W."/>
            <person name="Bruemmer F."/>
            <person name="Labrenz M."/>
            <person name="Spormann A.M."/>
            <person name="Op Den Camp H."/>
            <person name="Overmann J."/>
            <person name="Amann R."/>
            <person name="Jetten M.S.M."/>
            <person name="Mascher T."/>
            <person name="Medema M.H."/>
            <person name="Devos D.P."/>
            <person name="Kaster A.-K."/>
            <person name="Ovreas L."/>
            <person name="Rohde M."/>
            <person name="Galperin M.Y."/>
            <person name="Jogler C."/>
        </authorList>
    </citation>
    <scope>NUCLEOTIDE SEQUENCE [LARGE SCALE GENOMIC DNA]</scope>
    <source>
        <strain evidence="1 2">Pla100</strain>
    </source>
</reference>